<reference evidence="3 4" key="1">
    <citation type="journal article" date="2024" name="Nat. Commun.">
        <title>Phylogenomics reveals the evolutionary origins of lichenization in chlorophyte algae.</title>
        <authorList>
            <person name="Puginier C."/>
            <person name="Libourel C."/>
            <person name="Otte J."/>
            <person name="Skaloud P."/>
            <person name="Haon M."/>
            <person name="Grisel S."/>
            <person name="Petersen M."/>
            <person name="Berrin J.G."/>
            <person name="Delaux P.M."/>
            <person name="Dal Grande F."/>
            <person name="Keller J."/>
        </authorList>
    </citation>
    <scope>NUCLEOTIDE SEQUENCE [LARGE SCALE GENOMIC DNA]</scope>
    <source>
        <strain evidence="3 4">SAG 216-7</strain>
    </source>
</reference>
<dbReference type="Pfam" id="PF04938">
    <property type="entry name" value="SIP1"/>
    <property type="match status" value="1"/>
</dbReference>
<dbReference type="EMBL" id="JALJOT010000007">
    <property type="protein sequence ID" value="KAK9909113.1"/>
    <property type="molecule type" value="Genomic_DNA"/>
</dbReference>
<feature type="region of interest" description="Disordered" evidence="2">
    <location>
        <begin position="1"/>
        <end position="38"/>
    </location>
</feature>
<comment type="similarity">
    <text evidence="1">Belongs to the gemin-2 family.</text>
</comment>
<sequence length="210" mass="23952">MNGASHVQVEDDNSQDFDVSEGECETSEYSDDDEDEEEVFDRKAYGLHQQLPVKRGAPDYSAGPPQTAEEYLRRVRYEASQLPDIVVSDIDASTFDDQRTEYVPTDEAPPDNNTLDEQWLQAFLKDFAQLRVSIQSVEAADHLTGDHPSQDDINEWHTYCLGDNEQTDYDAERSGHIPRLEVVRSLNQVRRSIPDDWRAMIVTLQMRGIG</sequence>
<comment type="caution">
    <text evidence="3">The sequence shown here is derived from an EMBL/GenBank/DDBJ whole genome shotgun (WGS) entry which is preliminary data.</text>
</comment>
<organism evidence="3 4">
    <name type="scientific">Coccomyxa subellipsoidea</name>
    <dbReference type="NCBI Taxonomy" id="248742"/>
    <lineage>
        <taxon>Eukaryota</taxon>
        <taxon>Viridiplantae</taxon>
        <taxon>Chlorophyta</taxon>
        <taxon>core chlorophytes</taxon>
        <taxon>Trebouxiophyceae</taxon>
        <taxon>Trebouxiophyceae incertae sedis</taxon>
        <taxon>Coccomyxaceae</taxon>
        <taxon>Coccomyxa</taxon>
    </lineage>
</organism>
<accession>A0ABR2YQA9</accession>
<gene>
    <name evidence="3" type="ORF">WJX75_007344</name>
</gene>
<protein>
    <submittedName>
        <fullName evidence="3">Uncharacterized protein</fullName>
    </submittedName>
</protein>
<proteinExistence type="inferred from homology"/>
<evidence type="ECO:0000313" key="4">
    <source>
        <dbReference type="Proteomes" id="UP001491310"/>
    </source>
</evidence>
<evidence type="ECO:0000256" key="2">
    <source>
        <dbReference type="SAM" id="MobiDB-lite"/>
    </source>
</evidence>
<dbReference type="Gene3D" id="1.20.58.1070">
    <property type="match status" value="1"/>
</dbReference>
<dbReference type="PANTHER" id="PTHR12794:SF0">
    <property type="entry name" value="GEM-ASSOCIATED PROTEIN 2"/>
    <property type="match status" value="1"/>
</dbReference>
<dbReference type="PANTHER" id="PTHR12794">
    <property type="entry name" value="GEMIN2"/>
    <property type="match status" value="1"/>
</dbReference>
<keyword evidence="4" id="KW-1185">Reference proteome</keyword>
<name>A0ABR2YQA9_9CHLO</name>
<feature type="compositionally biased region" description="Acidic residues" evidence="2">
    <location>
        <begin position="10"/>
        <end position="38"/>
    </location>
</feature>
<dbReference type="Proteomes" id="UP001491310">
    <property type="component" value="Unassembled WGS sequence"/>
</dbReference>
<dbReference type="InterPro" id="IPR035426">
    <property type="entry name" value="Gemin2/Brr1"/>
</dbReference>
<evidence type="ECO:0000256" key="1">
    <source>
        <dbReference type="ARBA" id="ARBA00025758"/>
    </source>
</evidence>
<evidence type="ECO:0000313" key="3">
    <source>
        <dbReference type="EMBL" id="KAK9909113.1"/>
    </source>
</evidence>